<accession>A0AB39QDH5</accession>
<proteinExistence type="predicted"/>
<sequence length="166" mass="17933">MTPTSEVFIQAGESDPAIQARAGIRTASQRLLAGLRPKVALLTELELSTDARETALATLTDFCTGPVRRHLNATDQALYAPTAESPETRLLIRALRTAATALEQDIDALTRTDDPHRAKATAQRIEARLTTHLAVEQTVLLPALDSFTEAGVQLDHGERRTASPVT</sequence>
<name>A0AB39QDH5_9ACTN</name>
<evidence type="ECO:0008006" key="2">
    <source>
        <dbReference type="Google" id="ProtNLM"/>
    </source>
</evidence>
<evidence type="ECO:0000313" key="1">
    <source>
        <dbReference type="EMBL" id="XDQ40930.1"/>
    </source>
</evidence>
<gene>
    <name evidence="1" type="ORF">AB5J52_00865</name>
</gene>
<dbReference type="AlphaFoldDB" id="A0AB39QDH5"/>
<organism evidence="1">
    <name type="scientific">Streptomyces sp. R39</name>
    <dbReference type="NCBI Taxonomy" id="3238631"/>
    <lineage>
        <taxon>Bacteria</taxon>
        <taxon>Bacillati</taxon>
        <taxon>Actinomycetota</taxon>
        <taxon>Actinomycetes</taxon>
        <taxon>Kitasatosporales</taxon>
        <taxon>Streptomycetaceae</taxon>
        <taxon>Streptomyces</taxon>
    </lineage>
</organism>
<dbReference type="RefSeq" id="WP_369220685.1">
    <property type="nucleotide sequence ID" value="NZ_CP163441.1"/>
</dbReference>
<dbReference type="Gene3D" id="1.20.120.520">
    <property type="entry name" value="nmb1532 protein domain like"/>
    <property type="match status" value="1"/>
</dbReference>
<protein>
    <recommendedName>
        <fullName evidence="2">Hemerythrin domain-containing protein</fullName>
    </recommendedName>
</protein>
<reference evidence="1" key="1">
    <citation type="submission" date="2024-07" db="EMBL/GenBank/DDBJ databases">
        <authorList>
            <person name="Yu S.T."/>
        </authorList>
    </citation>
    <scope>NUCLEOTIDE SEQUENCE</scope>
    <source>
        <strain evidence="1">R39</strain>
    </source>
</reference>
<dbReference type="EMBL" id="CP163441">
    <property type="protein sequence ID" value="XDQ40930.1"/>
    <property type="molecule type" value="Genomic_DNA"/>
</dbReference>